<dbReference type="InterPro" id="IPR050515">
    <property type="entry name" value="Beta-lactam/transpept"/>
</dbReference>
<name>A0A0G1RHC6_9BACT</name>
<evidence type="ECO:0000256" key="1">
    <source>
        <dbReference type="ARBA" id="ARBA00004370"/>
    </source>
</evidence>
<dbReference type="InterPro" id="IPR001460">
    <property type="entry name" value="PCN-bd_Tpept"/>
</dbReference>
<feature type="domain" description="Penicillin-binding protein dimerisation" evidence="4">
    <location>
        <begin position="47"/>
        <end position="199"/>
    </location>
</feature>
<comment type="subcellular location">
    <subcellularLocation>
        <location evidence="1">Membrane</location>
    </subcellularLocation>
</comment>
<keyword evidence="2" id="KW-0472">Membrane</keyword>
<dbReference type="PANTHER" id="PTHR30627:SF1">
    <property type="entry name" value="PEPTIDOGLYCAN D,D-TRANSPEPTIDASE FTSI"/>
    <property type="match status" value="1"/>
</dbReference>
<dbReference type="SUPFAM" id="SSF56519">
    <property type="entry name" value="Penicillin binding protein dimerisation domain"/>
    <property type="match status" value="1"/>
</dbReference>
<dbReference type="Gene3D" id="3.90.1310.10">
    <property type="entry name" value="Penicillin-binding protein 2a (Domain 2)"/>
    <property type="match status" value="1"/>
</dbReference>
<evidence type="ECO:0000313" key="5">
    <source>
        <dbReference type="EMBL" id="KKU56556.1"/>
    </source>
</evidence>
<evidence type="ECO:0000259" key="3">
    <source>
        <dbReference type="Pfam" id="PF00905"/>
    </source>
</evidence>
<dbReference type="InterPro" id="IPR005311">
    <property type="entry name" value="PBP_dimer"/>
</dbReference>
<accession>A0A0G1RHC6</accession>
<dbReference type="Pfam" id="PF00905">
    <property type="entry name" value="Transpeptidase"/>
    <property type="match status" value="1"/>
</dbReference>
<sequence>MTWRIKLLQATFIIWTGILSSRLIYWQTVKAEELKHQAQLQYEATITIPAARGEIKSSDGFPLVANEETYLLYASPPDMSLDNQSISRLAEILPASDSVKLNLQELTASTSYWIPLAKNLPLQTRQAIEQLRMSGLGFEPEPKRVYPEGSSSAYLTGFVGKNSAGTPLGYFGLEGFYNRLLTGIPGRLIQQFDAVNRPIVIGGYIRLPPQPGKTLITSIDRTIQFVAANKLEQALSKYQASAGTVSVMDSQTGHILAMVSLPGYDPQSYFQSDPDIFKNPIISEGYEPGSTFKTIVMASALDADAVTPQTKCTICTGPVILSGLPVRSYNDKYYPESNMTEVILHSDNVGMVFVAQRLGKKRLLDYFRRFGLGQLTGIDLQEEDTPVLRPDDQWREVDWGTAAFGQGIAVTRLQLLTAVNVLATGGLLYPPRIVTHFESDSPLKDLPSPKASRIISSGSAAQITQMMVNGVENGEVRYYKPAGFFIAGKTGTAQVPIAGHYDPDKTIASFLGFAPAENPKFTMLVTLTDPQTSPWGSTTAAPLWFDIARDLFRYYRIAPRD</sequence>
<dbReference type="EMBL" id="LCNM01000006">
    <property type="protein sequence ID" value="KKU56556.1"/>
    <property type="molecule type" value="Genomic_DNA"/>
</dbReference>
<dbReference type="Proteomes" id="UP000034607">
    <property type="component" value="Unassembled WGS sequence"/>
</dbReference>
<comment type="caution">
    <text evidence="5">The sequence shown here is derived from an EMBL/GenBank/DDBJ whole genome shotgun (WGS) entry which is preliminary data.</text>
</comment>
<dbReference type="GO" id="GO:0008658">
    <property type="term" value="F:penicillin binding"/>
    <property type="evidence" value="ECO:0007669"/>
    <property type="project" value="InterPro"/>
</dbReference>
<dbReference type="PANTHER" id="PTHR30627">
    <property type="entry name" value="PEPTIDOGLYCAN D,D-TRANSPEPTIDASE"/>
    <property type="match status" value="1"/>
</dbReference>
<gene>
    <name evidence="5" type="ORF">UX78_C0006G0019</name>
</gene>
<dbReference type="InterPro" id="IPR036138">
    <property type="entry name" value="PBP_dimer_sf"/>
</dbReference>
<dbReference type="Gene3D" id="3.40.710.10">
    <property type="entry name" value="DD-peptidase/beta-lactamase superfamily"/>
    <property type="match status" value="1"/>
</dbReference>
<evidence type="ECO:0000259" key="4">
    <source>
        <dbReference type="Pfam" id="PF03717"/>
    </source>
</evidence>
<dbReference type="InterPro" id="IPR012338">
    <property type="entry name" value="Beta-lactam/transpept-like"/>
</dbReference>
<evidence type="ECO:0000313" key="6">
    <source>
        <dbReference type="Proteomes" id="UP000034607"/>
    </source>
</evidence>
<dbReference type="Pfam" id="PF03717">
    <property type="entry name" value="PBP_dimer"/>
    <property type="match status" value="1"/>
</dbReference>
<proteinExistence type="predicted"/>
<organism evidence="5 6">
    <name type="scientific">Candidatus Amesbacteria bacterium GW2011_GWA2_47_11</name>
    <dbReference type="NCBI Taxonomy" id="1618357"/>
    <lineage>
        <taxon>Bacteria</taxon>
        <taxon>Candidatus Amesiibacteriota</taxon>
    </lineage>
</organism>
<dbReference type="GO" id="GO:0005886">
    <property type="term" value="C:plasma membrane"/>
    <property type="evidence" value="ECO:0007669"/>
    <property type="project" value="TreeGrafter"/>
</dbReference>
<dbReference type="Gene3D" id="3.30.450.330">
    <property type="match status" value="1"/>
</dbReference>
<feature type="domain" description="Penicillin-binding protein transpeptidase" evidence="3">
    <location>
        <begin position="243"/>
        <end position="544"/>
    </location>
</feature>
<keyword evidence="5" id="KW-0808">Transferase</keyword>
<dbReference type="SUPFAM" id="SSF56601">
    <property type="entry name" value="beta-lactamase/transpeptidase-like"/>
    <property type="match status" value="1"/>
</dbReference>
<evidence type="ECO:0000256" key="2">
    <source>
        <dbReference type="ARBA" id="ARBA00023136"/>
    </source>
</evidence>
<dbReference type="AlphaFoldDB" id="A0A0G1RHC6"/>
<protein>
    <submittedName>
        <fullName evidence="5">Peptidoglycan glycosyltransferase</fullName>
    </submittedName>
</protein>
<dbReference type="GO" id="GO:0071555">
    <property type="term" value="P:cell wall organization"/>
    <property type="evidence" value="ECO:0007669"/>
    <property type="project" value="TreeGrafter"/>
</dbReference>
<reference evidence="5 6" key="1">
    <citation type="journal article" date="2015" name="Nature">
        <title>rRNA introns, odd ribosomes, and small enigmatic genomes across a large radiation of phyla.</title>
        <authorList>
            <person name="Brown C.T."/>
            <person name="Hug L.A."/>
            <person name="Thomas B.C."/>
            <person name="Sharon I."/>
            <person name="Castelle C.J."/>
            <person name="Singh A."/>
            <person name="Wilkins M.J."/>
            <person name="Williams K.H."/>
            <person name="Banfield J.F."/>
        </authorList>
    </citation>
    <scope>NUCLEOTIDE SEQUENCE [LARGE SCALE GENOMIC DNA]</scope>
</reference>
<dbReference type="GO" id="GO:0016740">
    <property type="term" value="F:transferase activity"/>
    <property type="evidence" value="ECO:0007669"/>
    <property type="project" value="UniProtKB-KW"/>
</dbReference>